<proteinExistence type="predicted"/>
<reference evidence="1" key="1">
    <citation type="submission" date="2018-02" db="EMBL/GenBank/DDBJ databases">
        <title>Rhizophora mucronata_Transcriptome.</title>
        <authorList>
            <person name="Meera S.P."/>
            <person name="Sreeshan A."/>
            <person name="Augustine A."/>
        </authorList>
    </citation>
    <scope>NUCLEOTIDE SEQUENCE</scope>
    <source>
        <tissue evidence="1">Leaf</tissue>
    </source>
</reference>
<name>A0A2P2QFB8_RHIMU</name>
<sequence>MTLRHGGLVNSWISLTGKRKKVANEHQRCITTTNKWALI</sequence>
<dbReference type="EMBL" id="GGEC01085141">
    <property type="protein sequence ID" value="MBX65625.1"/>
    <property type="molecule type" value="Transcribed_RNA"/>
</dbReference>
<organism evidence="1">
    <name type="scientific">Rhizophora mucronata</name>
    <name type="common">Asiatic mangrove</name>
    <dbReference type="NCBI Taxonomy" id="61149"/>
    <lineage>
        <taxon>Eukaryota</taxon>
        <taxon>Viridiplantae</taxon>
        <taxon>Streptophyta</taxon>
        <taxon>Embryophyta</taxon>
        <taxon>Tracheophyta</taxon>
        <taxon>Spermatophyta</taxon>
        <taxon>Magnoliopsida</taxon>
        <taxon>eudicotyledons</taxon>
        <taxon>Gunneridae</taxon>
        <taxon>Pentapetalae</taxon>
        <taxon>rosids</taxon>
        <taxon>fabids</taxon>
        <taxon>Malpighiales</taxon>
        <taxon>Rhizophoraceae</taxon>
        <taxon>Rhizophora</taxon>
    </lineage>
</organism>
<dbReference type="AlphaFoldDB" id="A0A2P2QFB8"/>
<accession>A0A2P2QFB8</accession>
<evidence type="ECO:0000313" key="1">
    <source>
        <dbReference type="EMBL" id="MBX65625.1"/>
    </source>
</evidence>
<protein>
    <submittedName>
        <fullName evidence="1">Uncharacterized protein</fullName>
    </submittedName>
</protein>